<feature type="region of interest" description="Disordered" evidence="1">
    <location>
        <begin position="246"/>
        <end position="271"/>
    </location>
</feature>
<feature type="compositionally biased region" description="Polar residues" evidence="1">
    <location>
        <begin position="251"/>
        <end position="267"/>
    </location>
</feature>
<dbReference type="PANTHER" id="PTHR36944">
    <property type="entry name" value="PROTEIN CBG02791-RELATED"/>
    <property type="match status" value="1"/>
</dbReference>
<comment type="caution">
    <text evidence="2">The sequence shown here is derived from an EMBL/GenBank/DDBJ whole genome shotgun (WGS) entry which is preliminary data.</text>
</comment>
<evidence type="ECO:0000256" key="1">
    <source>
        <dbReference type="SAM" id="MobiDB-lite"/>
    </source>
</evidence>
<sequence>MLLLLFLLSSSIVAFDVPASHRLDPSIPTVSPHHDNTSADSCIGQCAFKMIDEMSEQIGMNRTMELLKLNYNDFLRAFSNASFFENFCRIYHNFQHCSSKCETGYLHQMLMRSSEIIDQYCVFHFSDIKRLFPCIGSMQPSQDCLHICTPHHKAVTSLTTHFSTLAMNGDSSQAETYLSESCEYVICSLHCDIPDIAHRCGFETANLVIELTRKSFASMEKTALDTGVVHKWPQLCNDITTYRLPQPSSPPLTNDVISQSPEALESNSSTSLPQLSSSAAASFLSAALLILLIL</sequence>
<protein>
    <recommendedName>
        <fullName evidence="4">Chondroitin proteoglycan 4 domain-containing protein</fullName>
    </recommendedName>
</protein>
<keyword evidence="3" id="KW-1185">Reference proteome</keyword>
<organism evidence="2 3">
    <name type="scientific">Pristionchus fissidentatus</name>
    <dbReference type="NCBI Taxonomy" id="1538716"/>
    <lineage>
        <taxon>Eukaryota</taxon>
        <taxon>Metazoa</taxon>
        <taxon>Ecdysozoa</taxon>
        <taxon>Nematoda</taxon>
        <taxon>Chromadorea</taxon>
        <taxon>Rhabditida</taxon>
        <taxon>Rhabditina</taxon>
        <taxon>Diplogasteromorpha</taxon>
        <taxon>Diplogasteroidea</taxon>
        <taxon>Neodiplogasteridae</taxon>
        <taxon>Pristionchus</taxon>
    </lineage>
</organism>
<proteinExistence type="predicted"/>
<dbReference type="Proteomes" id="UP001432322">
    <property type="component" value="Unassembled WGS sequence"/>
</dbReference>
<gene>
    <name evidence="2" type="ORF">PFISCL1PPCAC_2497</name>
</gene>
<accession>A0AAV5UY98</accession>
<evidence type="ECO:0008006" key="4">
    <source>
        <dbReference type="Google" id="ProtNLM"/>
    </source>
</evidence>
<name>A0AAV5UY98_9BILA</name>
<evidence type="ECO:0000313" key="3">
    <source>
        <dbReference type="Proteomes" id="UP001432322"/>
    </source>
</evidence>
<dbReference type="PANTHER" id="PTHR36944:SF1">
    <property type="entry name" value="CPG4 DOMAIN-CONTAINING PROTEIN"/>
    <property type="match status" value="1"/>
</dbReference>
<evidence type="ECO:0000313" key="2">
    <source>
        <dbReference type="EMBL" id="GMT11200.1"/>
    </source>
</evidence>
<reference evidence="2" key="1">
    <citation type="submission" date="2023-10" db="EMBL/GenBank/DDBJ databases">
        <title>Genome assembly of Pristionchus species.</title>
        <authorList>
            <person name="Yoshida K."/>
            <person name="Sommer R.J."/>
        </authorList>
    </citation>
    <scope>NUCLEOTIDE SEQUENCE</scope>
    <source>
        <strain evidence="2">RS5133</strain>
    </source>
</reference>
<dbReference type="EMBL" id="BTSY01000001">
    <property type="protein sequence ID" value="GMT11200.1"/>
    <property type="molecule type" value="Genomic_DNA"/>
</dbReference>
<dbReference type="AlphaFoldDB" id="A0AAV5UY98"/>